<proteinExistence type="predicted"/>
<dbReference type="GO" id="GO:0016757">
    <property type="term" value="F:glycosyltransferase activity"/>
    <property type="evidence" value="ECO:0007669"/>
    <property type="project" value="TreeGrafter"/>
</dbReference>
<accession>A0A5D3WQ66</accession>
<gene>
    <name evidence="3" type="ORF">EDC39_101109</name>
</gene>
<dbReference type="GO" id="GO:0009103">
    <property type="term" value="P:lipopolysaccharide biosynthetic process"/>
    <property type="evidence" value="ECO:0007669"/>
    <property type="project" value="TreeGrafter"/>
</dbReference>
<organism evidence="3 4">
    <name type="scientific">Geothermobacter ehrlichii</name>
    <dbReference type="NCBI Taxonomy" id="213224"/>
    <lineage>
        <taxon>Bacteria</taxon>
        <taxon>Pseudomonadati</taxon>
        <taxon>Thermodesulfobacteriota</taxon>
        <taxon>Desulfuromonadia</taxon>
        <taxon>Desulfuromonadales</taxon>
        <taxon>Geothermobacteraceae</taxon>
        <taxon>Geothermobacter</taxon>
    </lineage>
</organism>
<dbReference type="AlphaFoldDB" id="A0A5D3WQ66"/>
<evidence type="ECO:0000313" key="4">
    <source>
        <dbReference type="Proteomes" id="UP000324159"/>
    </source>
</evidence>
<keyword evidence="4" id="KW-1185">Reference proteome</keyword>
<dbReference type="Pfam" id="PF13692">
    <property type="entry name" value="Glyco_trans_1_4"/>
    <property type="match status" value="1"/>
</dbReference>
<reference evidence="3 4" key="1">
    <citation type="submission" date="2019-07" db="EMBL/GenBank/DDBJ databases">
        <title>Genomic Encyclopedia of Type Strains, Phase IV (KMG-IV): sequencing the most valuable type-strain genomes for metagenomic binning, comparative biology and taxonomic classification.</title>
        <authorList>
            <person name="Goeker M."/>
        </authorList>
    </citation>
    <scope>NUCLEOTIDE SEQUENCE [LARGE SCALE GENOMIC DNA]</scope>
    <source>
        <strain evidence="3 4">SS015</strain>
    </source>
</reference>
<protein>
    <submittedName>
        <fullName evidence="3">Glycosyltransferase involved in cell wall biosynthesis</fullName>
    </submittedName>
</protein>
<dbReference type="EMBL" id="VNIB01000001">
    <property type="protein sequence ID" value="TYO99949.1"/>
    <property type="molecule type" value="Genomic_DNA"/>
</dbReference>
<evidence type="ECO:0000256" key="1">
    <source>
        <dbReference type="ARBA" id="ARBA00022679"/>
    </source>
</evidence>
<dbReference type="InterPro" id="IPR028098">
    <property type="entry name" value="Glyco_trans_4-like_N"/>
</dbReference>
<dbReference type="PANTHER" id="PTHR46401">
    <property type="entry name" value="GLYCOSYLTRANSFERASE WBBK-RELATED"/>
    <property type="match status" value="1"/>
</dbReference>
<evidence type="ECO:0000259" key="2">
    <source>
        <dbReference type="Pfam" id="PF13439"/>
    </source>
</evidence>
<dbReference type="PANTHER" id="PTHR46401:SF2">
    <property type="entry name" value="GLYCOSYLTRANSFERASE WBBK-RELATED"/>
    <property type="match status" value="1"/>
</dbReference>
<dbReference type="Pfam" id="PF13439">
    <property type="entry name" value="Glyco_transf_4"/>
    <property type="match status" value="1"/>
</dbReference>
<dbReference type="CDD" id="cd03801">
    <property type="entry name" value="GT4_PimA-like"/>
    <property type="match status" value="1"/>
</dbReference>
<feature type="domain" description="Glycosyltransferase subfamily 4-like N-terminal" evidence="2">
    <location>
        <begin position="18"/>
        <end position="162"/>
    </location>
</feature>
<keyword evidence="1 3" id="KW-0808">Transferase</keyword>
<dbReference type="OrthoDB" id="9767517at2"/>
<comment type="caution">
    <text evidence="3">The sequence shown here is derived from an EMBL/GenBank/DDBJ whole genome shotgun (WGS) entry which is preliminary data.</text>
</comment>
<evidence type="ECO:0000313" key="3">
    <source>
        <dbReference type="EMBL" id="TYO99949.1"/>
    </source>
</evidence>
<dbReference type="Proteomes" id="UP000324159">
    <property type="component" value="Unassembled WGS sequence"/>
</dbReference>
<sequence>MGKSLDIAFYRYSLLNRGGDRMVIEYANHLADIGHSVTLYTSVDKTVFHVSSKIVRKKIPWPGRIGFLAWTSVCRLRHAITIVDIIHLTPLLRCRGHLVYFAQADDVEYYGKPFNRWIVDKLYRRFFRKDGFCIAVYKHLTEAFRQRYGAKNCFTVVNGIDLRIFHHEPDSDLLAAKGKRRAIFFMSRGDHYRKGYDLALQVFARLSDEISDQIELWVCGDSLRGDFSFPVRQFGVVDDSRLRQILSSVDIFFYPSRHEGFGLFPLEAMACGSVVVTTDAVPYACNYGCIHQTGIGDVEAMVREIVGLVNDPERLAADRREGFAVAGRYDLRRSCDAFADVLESLPGGACAHRD</sequence>
<dbReference type="SUPFAM" id="SSF53756">
    <property type="entry name" value="UDP-Glycosyltransferase/glycogen phosphorylase"/>
    <property type="match status" value="1"/>
</dbReference>
<dbReference type="RefSeq" id="WP_148894148.1">
    <property type="nucleotide sequence ID" value="NZ_VNIB01000001.1"/>
</dbReference>
<dbReference type="Gene3D" id="3.40.50.2000">
    <property type="entry name" value="Glycogen Phosphorylase B"/>
    <property type="match status" value="2"/>
</dbReference>
<name>A0A5D3WQ66_9BACT</name>